<dbReference type="PANTHER" id="PTHR13223:SF2">
    <property type="entry name" value="ACIDIC FIBROBLAST GROWTH FACTOR INTRACELLULAR-BINDING PROTEIN"/>
    <property type="match status" value="1"/>
</dbReference>
<sequence length="366" mass="42353">MNDVWDLFFVGSVCYMDSTILNSWVAGHDGKISTAAAALLKDCALREFEEADEACILSEVNDHYRMFSMLEKFLENPSRLLQKQPFLLNPAAINLIIEKYYDIDDSVIREICGKRPTGKLRREAEEISEKTGVAVASCRRQLDNFRRVYRFVEDLKGSLLLNIKKHFLLPTCLAKKYATAVFLACYRFELNKKRLDYLSFEDLVACSVQMINHWSSGSLDRGSDEDLSIDREFLHELKDARLLNDRDSISKFRIIVLKDLKGKLSTAASEGLKEDFKTLFKSVVDIAIDLNHSRDFRDFFLDLTENVIVPCRLAKWKREDLLNFFEEITNVVKDYCNAKLNNAEMASNWERYMQVLTACTLQMYRS</sequence>
<dbReference type="AlphaFoldDB" id="A0A085MIP0"/>
<name>A0A085MIP0_9BILA</name>
<dbReference type="EMBL" id="KL363190">
    <property type="protein sequence ID" value="KFD57086.1"/>
    <property type="molecule type" value="Genomic_DNA"/>
</dbReference>
<dbReference type="PANTHER" id="PTHR13223">
    <property type="entry name" value="ACIDIC FIBROBLAST GROWTH FACTOR INTRACELLULAR BINDING PROTEIN"/>
    <property type="match status" value="1"/>
</dbReference>
<proteinExistence type="predicted"/>
<gene>
    <name evidence="1" type="ORF">M513_01971</name>
</gene>
<reference evidence="1 2" key="1">
    <citation type="journal article" date="2014" name="Nat. Genet.">
        <title>Genome and transcriptome of the porcine whipworm Trichuris suis.</title>
        <authorList>
            <person name="Jex A.R."/>
            <person name="Nejsum P."/>
            <person name="Schwarz E.M."/>
            <person name="Hu L."/>
            <person name="Young N.D."/>
            <person name="Hall R.S."/>
            <person name="Korhonen P.K."/>
            <person name="Liao S."/>
            <person name="Thamsborg S."/>
            <person name="Xia J."/>
            <person name="Xu P."/>
            <person name="Wang S."/>
            <person name="Scheerlinck J.P."/>
            <person name="Hofmann A."/>
            <person name="Sternberg P.W."/>
            <person name="Wang J."/>
            <person name="Gasser R.B."/>
        </authorList>
    </citation>
    <scope>NUCLEOTIDE SEQUENCE [LARGE SCALE GENOMIC DNA]</scope>
    <source>
        <strain evidence="1">DCEP-RM93M</strain>
    </source>
</reference>
<dbReference type="GO" id="GO:0005634">
    <property type="term" value="C:nucleus"/>
    <property type="evidence" value="ECO:0007669"/>
    <property type="project" value="TreeGrafter"/>
</dbReference>
<accession>A0A085MIP0</accession>
<protein>
    <recommendedName>
        <fullName evidence="3">Acidic fibroblast growth factor intracellular-binding protein</fullName>
    </recommendedName>
</protein>
<organism evidence="1 2">
    <name type="scientific">Trichuris suis</name>
    <name type="common">pig whipworm</name>
    <dbReference type="NCBI Taxonomy" id="68888"/>
    <lineage>
        <taxon>Eukaryota</taxon>
        <taxon>Metazoa</taxon>
        <taxon>Ecdysozoa</taxon>
        <taxon>Nematoda</taxon>
        <taxon>Enoplea</taxon>
        <taxon>Dorylaimia</taxon>
        <taxon>Trichinellida</taxon>
        <taxon>Trichuridae</taxon>
        <taxon>Trichuris</taxon>
    </lineage>
</organism>
<dbReference type="Proteomes" id="UP000030764">
    <property type="component" value="Unassembled WGS sequence"/>
</dbReference>
<evidence type="ECO:0008006" key="3">
    <source>
        <dbReference type="Google" id="ProtNLM"/>
    </source>
</evidence>
<keyword evidence="2" id="KW-1185">Reference proteome</keyword>
<dbReference type="InterPro" id="IPR008614">
    <property type="entry name" value="FIBP"/>
</dbReference>
<dbReference type="Pfam" id="PF05427">
    <property type="entry name" value="FIBP"/>
    <property type="match status" value="1"/>
</dbReference>
<evidence type="ECO:0000313" key="1">
    <source>
        <dbReference type="EMBL" id="KFD57086.1"/>
    </source>
</evidence>
<evidence type="ECO:0000313" key="2">
    <source>
        <dbReference type="Proteomes" id="UP000030764"/>
    </source>
</evidence>